<evidence type="ECO:0000256" key="1">
    <source>
        <dbReference type="SAM" id="Phobius"/>
    </source>
</evidence>
<dbReference type="EMBL" id="MZGJ01000008">
    <property type="protein sequence ID" value="OQX51103.1"/>
    <property type="molecule type" value="Genomic_DNA"/>
</dbReference>
<evidence type="ECO:0000313" key="2">
    <source>
        <dbReference type="EMBL" id="OQX51103.1"/>
    </source>
</evidence>
<keyword evidence="1" id="KW-0472">Membrane</keyword>
<reference evidence="3" key="1">
    <citation type="submission" date="2017-03" db="EMBL/GenBank/DDBJ databases">
        <title>Novel pathways for hydrocarbon cycling and metabolic interdependencies in hydrothermal sediment communities.</title>
        <authorList>
            <person name="Dombrowski N."/>
            <person name="Seitz K."/>
            <person name="Teske A."/>
            <person name="Baker B."/>
        </authorList>
    </citation>
    <scope>NUCLEOTIDE SEQUENCE [LARGE SCALE GENOMIC DNA]</scope>
</reference>
<gene>
    <name evidence="2" type="ORF">B5M47_01900</name>
</gene>
<dbReference type="STRING" id="1968527.B5M47_01900"/>
<organism evidence="2 3">
    <name type="scientific">candidate division CPR3 bacterium 4484_211</name>
    <dbReference type="NCBI Taxonomy" id="1968527"/>
    <lineage>
        <taxon>Bacteria</taxon>
        <taxon>Bacteria division CPR3</taxon>
    </lineage>
</organism>
<keyword evidence="1" id="KW-1133">Transmembrane helix</keyword>
<evidence type="ECO:0000313" key="3">
    <source>
        <dbReference type="Proteomes" id="UP000192520"/>
    </source>
</evidence>
<comment type="caution">
    <text evidence="2">The sequence shown here is derived from an EMBL/GenBank/DDBJ whole genome shotgun (WGS) entry which is preliminary data.</text>
</comment>
<proteinExistence type="predicted"/>
<protein>
    <recommendedName>
        <fullName evidence="4">DUF4129 domain-containing protein</fullName>
    </recommendedName>
</protein>
<feature type="transmembrane region" description="Helical" evidence="1">
    <location>
        <begin position="5"/>
        <end position="24"/>
    </location>
</feature>
<dbReference type="AlphaFoldDB" id="A0A1W9NZY5"/>
<accession>A0A1W9NZY5</accession>
<dbReference type="Proteomes" id="UP000192520">
    <property type="component" value="Unassembled WGS sequence"/>
</dbReference>
<keyword evidence="1" id="KW-0812">Transmembrane</keyword>
<sequence>MKLEFVLAVLVLIYLLGYTFFPNYVHVDKYTLALIALLFLLAILPTLSSGSISYLFSFKRSLRAAQEAVEKVTGKKESAGDASWDKRGAYFTTARLKEQLRWQLAKLQIKKLKKEERIEPSDALRLAVHLKYQKVIAEPVYEAIERVVHLCDIVDYDSKLTPEEIQRLVNLSVPLIESLSKS</sequence>
<feature type="transmembrane region" description="Helical" evidence="1">
    <location>
        <begin position="30"/>
        <end position="56"/>
    </location>
</feature>
<evidence type="ECO:0008006" key="4">
    <source>
        <dbReference type="Google" id="ProtNLM"/>
    </source>
</evidence>
<name>A0A1W9NZY5_UNCC3</name>